<dbReference type="SMART" id="SM00154">
    <property type="entry name" value="ZnF_AN1"/>
    <property type="match status" value="1"/>
</dbReference>
<proteinExistence type="predicted"/>
<evidence type="ECO:0000313" key="7">
    <source>
        <dbReference type="EMBL" id="PHJ18473.1"/>
    </source>
</evidence>
<dbReference type="PANTHER" id="PTHR10634:SF149">
    <property type="entry name" value="AN1-TYPE DOMAIN-CONTAINING PROTEIN-RELATED"/>
    <property type="match status" value="1"/>
</dbReference>
<dbReference type="VEuPathDB" id="ToxoDB:CSUI_007701"/>
<dbReference type="InterPro" id="IPR050652">
    <property type="entry name" value="AN1_A20_ZnFinger"/>
</dbReference>
<keyword evidence="3" id="KW-0862">Zinc</keyword>
<dbReference type="PANTHER" id="PTHR10634">
    <property type="entry name" value="AN1-TYPE ZINC FINGER PROTEIN"/>
    <property type="match status" value="1"/>
</dbReference>
<evidence type="ECO:0000313" key="8">
    <source>
        <dbReference type="Proteomes" id="UP000221165"/>
    </source>
</evidence>
<dbReference type="GO" id="GO:0008270">
    <property type="term" value="F:zinc ion binding"/>
    <property type="evidence" value="ECO:0007669"/>
    <property type="project" value="UniProtKB-KW"/>
</dbReference>
<feature type="compositionally biased region" description="Basic and acidic residues" evidence="5">
    <location>
        <begin position="27"/>
        <end position="43"/>
    </location>
</feature>
<accession>A0A2C6KQ10</accession>
<dbReference type="AlphaFoldDB" id="A0A2C6KQ10"/>
<evidence type="ECO:0000256" key="2">
    <source>
        <dbReference type="ARBA" id="ARBA00022771"/>
    </source>
</evidence>
<dbReference type="OrthoDB" id="428577at2759"/>
<feature type="region of interest" description="Disordered" evidence="5">
    <location>
        <begin position="12"/>
        <end position="68"/>
    </location>
</feature>
<keyword evidence="8" id="KW-1185">Reference proteome</keyword>
<feature type="domain" description="AN1-type" evidence="6">
    <location>
        <begin position="71"/>
        <end position="117"/>
    </location>
</feature>
<dbReference type="SUPFAM" id="SSF118310">
    <property type="entry name" value="AN1-like Zinc finger"/>
    <property type="match status" value="1"/>
</dbReference>
<dbReference type="Pfam" id="PF01428">
    <property type="entry name" value="zf-AN1"/>
    <property type="match status" value="1"/>
</dbReference>
<keyword evidence="2 4" id="KW-0863">Zinc-finger</keyword>
<dbReference type="PROSITE" id="PS51039">
    <property type="entry name" value="ZF_AN1"/>
    <property type="match status" value="1"/>
</dbReference>
<dbReference type="InterPro" id="IPR000058">
    <property type="entry name" value="Znf_AN1"/>
</dbReference>
<dbReference type="RefSeq" id="XP_067920179.1">
    <property type="nucleotide sequence ID" value="XM_068067846.1"/>
</dbReference>
<dbReference type="Proteomes" id="UP000221165">
    <property type="component" value="Unassembled WGS sequence"/>
</dbReference>
<reference evidence="7 8" key="1">
    <citation type="journal article" date="2017" name="Int. J. Parasitol.">
        <title>The genome of the protozoan parasite Cystoisospora suis and a reverse vaccinology approach to identify vaccine candidates.</title>
        <authorList>
            <person name="Palmieri N."/>
            <person name="Shrestha A."/>
            <person name="Ruttkowski B."/>
            <person name="Beck T."/>
            <person name="Vogl C."/>
            <person name="Tomley F."/>
            <person name="Blake D.P."/>
            <person name="Joachim A."/>
        </authorList>
    </citation>
    <scope>NUCLEOTIDE SEQUENCE [LARGE SCALE GENOMIC DNA]</scope>
    <source>
        <strain evidence="7 8">Wien I</strain>
    </source>
</reference>
<gene>
    <name evidence="7" type="ORF">CSUI_007701</name>
</gene>
<dbReference type="FunFam" id="4.10.1110.10:FF:000001">
    <property type="entry name" value="Zinc finger AN1-type containing 6"/>
    <property type="match status" value="1"/>
</dbReference>
<evidence type="ECO:0000256" key="4">
    <source>
        <dbReference type="PROSITE-ProRule" id="PRU00449"/>
    </source>
</evidence>
<sequence length="136" mass="15561">MVEEALAEIRQERMALSSSSSSSAVWEGEKGKVFKEEREEDTKSQLGGVAGGAQGEKENEKEKAEAAPPQQVRKNRCWTCNRKVGLLGFQCRCGYFYCGEHRYADRHNCGFDYKTFEREQLKKQNNRVVADKVQKF</sequence>
<name>A0A2C6KQ10_9APIC</name>
<evidence type="ECO:0000256" key="3">
    <source>
        <dbReference type="ARBA" id="ARBA00022833"/>
    </source>
</evidence>
<protein>
    <submittedName>
        <fullName evidence="7">An1 family zinc finger domain-containing protein</fullName>
    </submittedName>
</protein>
<dbReference type="GeneID" id="94431057"/>
<evidence type="ECO:0000256" key="1">
    <source>
        <dbReference type="ARBA" id="ARBA00022723"/>
    </source>
</evidence>
<evidence type="ECO:0000259" key="6">
    <source>
        <dbReference type="PROSITE" id="PS51039"/>
    </source>
</evidence>
<feature type="compositionally biased region" description="Basic and acidic residues" evidence="5">
    <location>
        <begin position="55"/>
        <end position="65"/>
    </location>
</feature>
<dbReference type="InterPro" id="IPR035896">
    <property type="entry name" value="AN1-like_Znf"/>
</dbReference>
<keyword evidence="1" id="KW-0479">Metal-binding</keyword>
<organism evidence="7 8">
    <name type="scientific">Cystoisospora suis</name>
    <dbReference type="NCBI Taxonomy" id="483139"/>
    <lineage>
        <taxon>Eukaryota</taxon>
        <taxon>Sar</taxon>
        <taxon>Alveolata</taxon>
        <taxon>Apicomplexa</taxon>
        <taxon>Conoidasida</taxon>
        <taxon>Coccidia</taxon>
        <taxon>Eucoccidiorida</taxon>
        <taxon>Eimeriorina</taxon>
        <taxon>Sarcocystidae</taxon>
        <taxon>Cystoisospora</taxon>
    </lineage>
</organism>
<dbReference type="Gene3D" id="4.10.1110.10">
    <property type="entry name" value="AN1-like Zinc finger"/>
    <property type="match status" value="1"/>
</dbReference>
<evidence type="ECO:0000256" key="5">
    <source>
        <dbReference type="SAM" id="MobiDB-lite"/>
    </source>
</evidence>
<comment type="caution">
    <text evidence="7">The sequence shown here is derived from an EMBL/GenBank/DDBJ whole genome shotgun (WGS) entry which is preliminary data.</text>
</comment>
<dbReference type="EMBL" id="MIGC01004120">
    <property type="protein sequence ID" value="PHJ18473.1"/>
    <property type="molecule type" value="Genomic_DNA"/>
</dbReference>